<dbReference type="EMBL" id="CP145316">
    <property type="protein sequence ID" value="XAM18601.1"/>
    <property type="molecule type" value="Genomic_DNA"/>
</dbReference>
<reference evidence="6 7" key="1">
    <citation type="submission" date="2024-02" db="EMBL/GenBank/DDBJ databases">
        <title>Genome and pathogenicity analysis of Helicobacter mastomyrinus isolated from mice.</title>
        <authorList>
            <person name="Zhu L."/>
        </authorList>
    </citation>
    <scope>NUCLEOTIDE SEQUENCE [LARGE SCALE GENOMIC DNA]</scope>
    <source>
        <strain evidence="6 7">Hm-17</strain>
    </source>
</reference>
<dbReference type="RefSeq" id="WP_295699712.1">
    <property type="nucleotide sequence ID" value="NZ_CP145316.1"/>
</dbReference>
<keyword evidence="7" id="KW-1185">Reference proteome</keyword>
<evidence type="ECO:0000256" key="3">
    <source>
        <dbReference type="ARBA" id="ARBA00022801"/>
    </source>
</evidence>
<dbReference type="SUPFAM" id="SSF56281">
    <property type="entry name" value="Metallo-hydrolase/oxidoreductase"/>
    <property type="match status" value="1"/>
</dbReference>
<keyword evidence="2" id="KW-0479">Metal-binding</keyword>
<dbReference type="PANTHER" id="PTHR46233:SF3">
    <property type="entry name" value="HYDROXYACYLGLUTATHIONE HYDROLASE GLOC"/>
    <property type="match status" value="1"/>
</dbReference>
<sequence>MELLSQSFGEYQTNCYIYKLPQGEIVIDAGIGASDWVMAHCSKPLAFLNTHGHFDHIWSNATLKAHFPQVPLVCPALDAFMLESDCFGTGVTPSTPDILTLCEKGTQSLVFDGIEVIFSHFPGHTPGCSIIEIEGNIFSGDFIFYRSIGRSDFPYSSTIDMRDSLLAFSALPSTPNKPIYPGHGRTTYLNDEQANVPFWIKHLGGM</sequence>
<feature type="domain" description="Metallo-beta-lactamase" evidence="5">
    <location>
        <begin position="12"/>
        <end position="183"/>
    </location>
</feature>
<organism evidence="6 7">
    <name type="scientific">Helicobacter mastomyrinus</name>
    <dbReference type="NCBI Taxonomy" id="287948"/>
    <lineage>
        <taxon>Bacteria</taxon>
        <taxon>Pseudomonadati</taxon>
        <taxon>Campylobacterota</taxon>
        <taxon>Epsilonproteobacteria</taxon>
        <taxon>Campylobacterales</taxon>
        <taxon>Helicobacteraceae</taxon>
        <taxon>Helicobacter</taxon>
    </lineage>
</organism>
<dbReference type="SMART" id="SM00849">
    <property type="entry name" value="Lactamase_B"/>
    <property type="match status" value="1"/>
</dbReference>
<accession>A0ABZ3F673</accession>
<protein>
    <submittedName>
        <fullName evidence="6">MBL fold metallo-hydrolase</fullName>
    </submittedName>
</protein>
<dbReference type="PANTHER" id="PTHR46233">
    <property type="entry name" value="HYDROXYACYLGLUTATHIONE HYDROLASE GLOC"/>
    <property type="match status" value="1"/>
</dbReference>
<keyword evidence="4" id="KW-0862">Zinc</keyword>
<evidence type="ECO:0000256" key="1">
    <source>
        <dbReference type="ARBA" id="ARBA00001947"/>
    </source>
</evidence>
<keyword evidence="3" id="KW-0378">Hydrolase</keyword>
<evidence type="ECO:0000313" key="6">
    <source>
        <dbReference type="EMBL" id="XAM18601.1"/>
    </source>
</evidence>
<dbReference type="Gene3D" id="3.60.15.10">
    <property type="entry name" value="Ribonuclease Z/Hydroxyacylglutathione hydrolase-like"/>
    <property type="match status" value="1"/>
</dbReference>
<proteinExistence type="predicted"/>
<evidence type="ECO:0000256" key="2">
    <source>
        <dbReference type="ARBA" id="ARBA00022723"/>
    </source>
</evidence>
<dbReference type="Pfam" id="PF00753">
    <property type="entry name" value="Lactamase_B"/>
    <property type="match status" value="1"/>
</dbReference>
<name>A0ABZ3F673_9HELI</name>
<comment type="cofactor">
    <cofactor evidence="1">
        <name>Zn(2+)</name>
        <dbReference type="ChEBI" id="CHEBI:29105"/>
    </cofactor>
</comment>
<dbReference type="CDD" id="cd06262">
    <property type="entry name" value="metallo-hydrolase-like_MBL-fold"/>
    <property type="match status" value="1"/>
</dbReference>
<gene>
    <name evidence="6" type="ORF">V3I05_02665</name>
</gene>
<dbReference type="InterPro" id="IPR001279">
    <property type="entry name" value="Metallo-B-lactamas"/>
</dbReference>
<evidence type="ECO:0000256" key="4">
    <source>
        <dbReference type="ARBA" id="ARBA00022833"/>
    </source>
</evidence>
<dbReference type="Proteomes" id="UP001434737">
    <property type="component" value="Chromosome"/>
</dbReference>
<evidence type="ECO:0000313" key="7">
    <source>
        <dbReference type="Proteomes" id="UP001434737"/>
    </source>
</evidence>
<evidence type="ECO:0000259" key="5">
    <source>
        <dbReference type="SMART" id="SM00849"/>
    </source>
</evidence>
<dbReference type="InterPro" id="IPR051453">
    <property type="entry name" value="MBL_Glyoxalase_II"/>
</dbReference>
<dbReference type="InterPro" id="IPR036866">
    <property type="entry name" value="RibonucZ/Hydroxyglut_hydro"/>
</dbReference>